<dbReference type="Pfam" id="PF00571">
    <property type="entry name" value="CBS"/>
    <property type="match status" value="1"/>
</dbReference>
<dbReference type="GO" id="GO:0006878">
    <property type="term" value="P:intracellular copper ion homeostasis"/>
    <property type="evidence" value="ECO:0007669"/>
    <property type="project" value="TreeGrafter"/>
</dbReference>
<evidence type="ECO:0000256" key="7">
    <source>
        <dbReference type="ARBA" id="ARBA00023214"/>
    </source>
</evidence>
<evidence type="ECO:0000256" key="1">
    <source>
        <dbReference type="ARBA" id="ARBA00004141"/>
    </source>
</evidence>
<dbReference type="GO" id="GO:0005783">
    <property type="term" value="C:endoplasmic reticulum"/>
    <property type="evidence" value="ECO:0007669"/>
    <property type="project" value="TreeGrafter"/>
</dbReference>
<dbReference type="InParanoid" id="A0A0C3APY5"/>
<proteinExistence type="inferred from homology"/>
<evidence type="ECO:0000259" key="10">
    <source>
        <dbReference type="PROSITE" id="PS51371"/>
    </source>
</evidence>
<keyword evidence="8" id="KW-0129">CBS domain</keyword>
<dbReference type="InterPro" id="IPR000644">
    <property type="entry name" value="CBS_dom"/>
</dbReference>
<dbReference type="PRINTS" id="PR00762">
    <property type="entry name" value="CLCHANNEL"/>
</dbReference>
<feature type="transmembrane region" description="Helical" evidence="9">
    <location>
        <begin position="74"/>
        <end position="94"/>
    </location>
</feature>
<dbReference type="Pfam" id="PF00654">
    <property type="entry name" value="Voltage_CLC"/>
    <property type="match status" value="1"/>
</dbReference>
<comment type="similarity">
    <text evidence="9">Belongs to the chloride channel (TC 2.A.49) family.</text>
</comment>
<keyword evidence="4 9" id="KW-1133">Transmembrane helix</keyword>
<dbReference type="OrthoDB" id="44789at2759"/>
<dbReference type="CDD" id="cd04591">
    <property type="entry name" value="CBS_pair_voltage-gated_CLC_euk_bac"/>
    <property type="match status" value="1"/>
</dbReference>
<dbReference type="EMBL" id="KN833040">
    <property type="protein sequence ID" value="KIM75988.1"/>
    <property type="molecule type" value="Genomic_DNA"/>
</dbReference>
<feature type="transmembrane region" description="Helical" evidence="9">
    <location>
        <begin position="245"/>
        <end position="269"/>
    </location>
</feature>
<comment type="caution">
    <text evidence="9">Lacks conserved residue(s) required for the propagation of feature annotation.</text>
</comment>
<evidence type="ECO:0000256" key="3">
    <source>
        <dbReference type="ARBA" id="ARBA00022692"/>
    </source>
</evidence>
<evidence type="ECO:0000256" key="2">
    <source>
        <dbReference type="ARBA" id="ARBA00022448"/>
    </source>
</evidence>
<feature type="transmembrane region" description="Helical" evidence="9">
    <location>
        <begin position="486"/>
        <end position="510"/>
    </location>
</feature>
<feature type="transmembrane region" description="Helical" evidence="9">
    <location>
        <begin position="516"/>
        <end position="537"/>
    </location>
</feature>
<dbReference type="FunCoup" id="A0A0C3APY5">
    <property type="interactions" value="256"/>
</dbReference>
<feature type="transmembrane region" description="Helical" evidence="9">
    <location>
        <begin position="358"/>
        <end position="379"/>
    </location>
</feature>
<feature type="transmembrane region" description="Helical" evidence="9">
    <location>
        <begin position="176"/>
        <end position="196"/>
    </location>
</feature>
<dbReference type="AlphaFoldDB" id="A0A0C3APY5"/>
<dbReference type="GO" id="GO:0005247">
    <property type="term" value="F:voltage-gated chloride channel activity"/>
    <property type="evidence" value="ECO:0007669"/>
    <property type="project" value="TreeGrafter"/>
</dbReference>
<dbReference type="PANTHER" id="PTHR45711:SF9">
    <property type="entry name" value="ANION_PROTON EXCHANGE TRANSPORTER GEF1"/>
    <property type="match status" value="1"/>
</dbReference>
<dbReference type="PANTHER" id="PTHR45711">
    <property type="entry name" value="CHLORIDE CHANNEL PROTEIN"/>
    <property type="match status" value="1"/>
</dbReference>
<dbReference type="GO" id="GO:0006879">
    <property type="term" value="P:intracellular iron ion homeostasis"/>
    <property type="evidence" value="ECO:0007669"/>
    <property type="project" value="TreeGrafter"/>
</dbReference>
<dbReference type="GO" id="GO:0000324">
    <property type="term" value="C:fungal-type vacuole"/>
    <property type="evidence" value="ECO:0007669"/>
    <property type="project" value="TreeGrafter"/>
</dbReference>
<gene>
    <name evidence="11" type="ORF">PILCRDRAFT_826839</name>
</gene>
<feature type="transmembrane region" description="Helical" evidence="9">
    <location>
        <begin position="143"/>
        <end position="164"/>
    </location>
</feature>
<sequence>MSSMNLDDEELEDIRRYEDFTTIDWIQDSILERNRRIRHANKVYAVSHRGPHGEITLRWLWSQFRKVVDAGQTWFVVSLVGVCIGLNAGLISIVTEWLSDIKMGYCSDGWWLNQQFCCWEIENDETDVCASWHPWSDVTVARWFIYVIFAGIFSFVAGHLVRSLAKYAAGSGISEIKCILAGFVMNGFLGFATFAIKSITLPLVIASGLSVGKEGPSVHVACCIGFLVSSFFEKFNKSQGKMREIVTAASAAGVAVAFGSPIGGVLFSIEEMSHNFSIKTMWRSFFCALMATVTLSVMNPFRTGKLVMFQVTYDRDWHFFEIIFFVVLGIFGGLYGAFVVKFNLQAAAFRRKYLSKHGLAEAVTLAIITAMIGYSNRFLRIDMTESMSILFRECDGGGDYDNLCQTSVQWPMVNSLFLATVIRTGFVVVSYGCKVPAGIFVPSMAIGATFGRMIGIMVKAMYTAYPHSGIFAFCDPNMPCITPGTYAFLGAAAALSGVMRITVTVVVIMFELTGALTYILPTMIVLLVTKAVGDFLGTNGIADEMIRFNGYPFLEKEDHAFNVSVSNVMKKGLHTLSASGMHVRDLEQQLASTQVKGFPIVLSNSSRTLQGYIGRIELCYVLDHARELGDISPDTICSFMRDMTDQGVPGLSDSVPGPAIGIEEDVAEEIIGTTVSSDVLKFWPWVNQTPLTVSPQLPLEIVMQLFKRMGPRVILVEDHGTLVGLVTVKDVLKFTAMEKPDGDASWDELRGGLDGLLEETYTWTIRAMDTVASRFRNLVRR</sequence>
<accession>A0A0C3APY5</accession>
<dbReference type="GO" id="GO:0005794">
    <property type="term" value="C:Golgi apparatus"/>
    <property type="evidence" value="ECO:0007669"/>
    <property type="project" value="TreeGrafter"/>
</dbReference>
<dbReference type="CDD" id="cd03684">
    <property type="entry name" value="ClC_3_like"/>
    <property type="match status" value="1"/>
</dbReference>
<dbReference type="FunFam" id="1.10.3080.10:FF:000011">
    <property type="entry name" value="Chloride channel protein"/>
    <property type="match status" value="1"/>
</dbReference>
<dbReference type="PROSITE" id="PS51371">
    <property type="entry name" value="CBS"/>
    <property type="match status" value="1"/>
</dbReference>
<dbReference type="InterPro" id="IPR014743">
    <property type="entry name" value="Cl-channel_core"/>
</dbReference>
<reference evidence="12" key="2">
    <citation type="submission" date="2015-01" db="EMBL/GenBank/DDBJ databases">
        <title>Evolutionary Origins and Diversification of the Mycorrhizal Mutualists.</title>
        <authorList>
            <consortium name="DOE Joint Genome Institute"/>
            <consortium name="Mycorrhizal Genomics Consortium"/>
            <person name="Kohler A."/>
            <person name="Kuo A."/>
            <person name="Nagy L.G."/>
            <person name="Floudas D."/>
            <person name="Copeland A."/>
            <person name="Barry K.W."/>
            <person name="Cichocki N."/>
            <person name="Veneault-Fourrey C."/>
            <person name="LaButti K."/>
            <person name="Lindquist E.A."/>
            <person name="Lipzen A."/>
            <person name="Lundell T."/>
            <person name="Morin E."/>
            <person name="Murat C."/>
            <person name="Riley R."/>
            <person name="Ohm R."/>
            <person name="Sun H."/>
            <person name="Tunlid A."/>
            <person name="Henrissat B."/>
            <person name="Grigoriev I.V."/>
            <person name="Hibbett D.S."/>
            <person name="Martin F."/>
        </authorList>
    </citation>
    <scope>NUCLEOTIDE SEQUENCE [LARGE SCALE GENOMIC DNA]</scope>
    <source>
        <strain evidence="12">F 1598</strain>
    </source>
</reference>
<dbReference type="Gene3D" id="3.10.580.20">
    <property type="match status" value="1"/>
</dbReference>
<evidence type="ECO:0000256" key="5">
    <source>
        <dbReference type="ARBA" id="ARBA00023065"/>
    </source>
</evidence>
<protein>
    <recommendedName>
        <fullName evidence="9">Chloride channel protein</fullName>
    </recommendedName>
</protein>
<dbReference type="Gene3D" id="3.90.1280.20">
    <property type="match status" value="1"/>
</dbReference>
<evidence type="ECO:0000256" key="9">
    <source>
        <dbReference type="RuleBase" id="RU361221"/>
    </source>
</evidence>
<dbReference type="InterPro" id="IPR046342">
    <property type="entry name" value="CBS_dom_sf"/>
</dbReference>
<keyword evidence="2 9" id="KW-0813">Transport</keyword>
<keyword evidence="7 9" id="KW-0868">Chloride</keyword>
<dbReference type="HOGENOM" id="CLU_003181_2_2_1"/>
<reference evidence="11 12" key="1">
    <citation type="submission" date="2014-04" db="EMBL/GenBank/DDBJ databases">
        <authorList>
            <consortium name="DOE Joint Genome Institute"/>
            <person name="Kuo A."/>
            <person name="Tarkka M."/>
            <person name="Buscot F."/>
            <person name="Kohler A."/>
            <person name="Nagy L.G."/>
            <person name="Floudas D."/>
            <person name="Copeland A."/>
            <person name="Barry K.W."/>
            <person name="Cichocki N."/>
            <person name="Veneault-Fourrey C."/>
            <person name="LaButti K."/>
            <person name="Lindquist E.A."/>
            <person name="Lipzen A."/>
            <person name="Lundell T."/>
            <person name="Morin E."/>
            <person name="Murat C."/>
            <person name="Sun H."/>
            <person name="Tunlid A."/>
            <person name="Henrissat B."/>
            <person name="Grigoriev I.V."/>
            <person name="Hibbett D.S."/>
            <person name="Martin F."/>
            <person name="Nordberg H.P."/>
            <person name="Cantor M.N."/>
            <person name="Hua S.X."/>
        </authorList>
    </citation>
    <scope>NUCLEOTIDE SEQUENCE [LARGE SCALE GENOMIC DNA]</scope>
    <source>
        <strain evidence="11 12">F 1598</strain>
    </source>
</reference>
<dbReference type="SUPFAM" id="SSF81340">
    <property type="entry name" value="Clc chloride channel"/>
    <property type="match status" value="1"/>
</dbReference>
<comment type="subcellular location">
    <subcellularLocation>
        <location evidence="1 9">Membrane</location>
        <topology evidence="1 9">Multi-pass membrane protein</topology>
    </subcellularLocation>
</comment>
<evidence type="ECO:0000313" key="12">
    <source>
        <dbReference type="Proteomes" id="UP000054166"/>
    </source>
</evidence>
<feature type="transmembrane region" description="Helical" evidence="9">
    <location>
        <begin position="281"/>
        <end position="298"/>
    </location>
</feature>
<dbReference type="GO" id="GO:0005886">
    <property type="term" value="C:plasma membrane"/>
    <property type="evidence" value="ECO:0007669"/>
    <property type="project" value="TreeGrafter"/>
</dbReference>
<keyword evidence="6 9" id="KW-0472">Membrane</keyword>
<evidence type="ECO:0000256" key="8">
    <source>
        <dbReference type="PROSITE-ProRule" id="PRU00703"/>
    </source>
</evidence>
<dbReference type="InterPro" id="IPR001807">
    <property type="entry name" value="ClC"/>
</dbReference>
<organism evidence="11 12">
    <name type="scientific">Piloderma croceum (strain F 1598)</name>
    <dbReference type="NCBI Taxonomy" id="765440"/>
    <lineage>
        <taxon>Eukaryota</taxon>
        <taxon>Fungi</taxon>
        <taxon>Dikarya</taxon>
        <taxon>Basidiomycota</taxon>
        <taxon>Agaricomycotina</taxon>
        <taxon>Agaricomycetes</taxon>
        <taxon>Agaricomycetidae</taxon>
        <taxon>Atheliales</taxon>
        <taxon>Atheliaceae</taxon>
        <taxon>Piloderma</taxon>
    </lineage>
</organism>
<feature type="domain" description="CBS" evidence="10">
    <location>
        <begin position="686"/>
        <end position="744"/>
    </location>
</feature>
<keyword evidence="3 9" id="KW-0812">Transmembrane</keyword>
<keyword evidence="12" id="KW-1185">Reference proteome</keyword>
<evidence type="ECO:0000256" key="4">
    <source>
        <dbReference type="ARBA" id="ARBA00022989"/>
    </source>
</evidence>
<dbReference type="Proteomes" id="UP000054166">
    <property type="component" value="Unassembled WGS sequence"/>
</dbReference>
<dbReference type="Gene3D" id="1.10.3080.10">
    <property type="entry name" value="Clc chloride channel"/>
    <property type="match status" value="1"/>
</dbReference>
<name>A0A0C3APY5_PILCF</name>
<keyword evidence="5 9" id="KW-0406">Ion transport</keyword>
<evidence type="ECO:0000256" key="6">
    <source>
        <dbReference type="ARBA" id="ARBA00023136"/>
    </source>
</evidence>
<feature type="transmembrane region" description="Helical" evidence="9">
    <location>
        <begin position="319"/>
        <end position="338"/>
    </location>
</feature>
<evidence type="ECO:0000313" key="11">
    <source>
        <dbReference type="EMBL" id="KIM75988.1"/>
    </source>
</evidence>
<dbReference type="SMART" id="SM00116">
    <property type="entry name" value="CBS"/>
    <property type="match status" value="1"/>
</dbReference>
<dbReference type="GO" id="GO:0005769">
    <property type="term" value="C:early endosome"/>
    <property type="evidence" value="ECO:0007669"/>
    <property type="project" value="TreeGrafter"/>
</dbReference>
<dbReference type="SUPFAM" id="SSF54631">
    <property type="entry name" value="CBS-domain pair"/>
    <property type="match status" value="1"/>
</dbReference>